<dbReference type="EMBL" id="CAAALY010023590">
    <property type="protein sequence ID" value="VEL15144.1"/>
    <property type="molecule type" value="Genomic_DNA"/>
</dbReference>
<gene>
    <name evidence="1" type="ORF">PXEA_LOCUS8584</name>
</gene>
<evidence type="ECO:0000313" key="2">
    <source>
        <dbReference type="Proteomes" id="UP000784294"/>
    </source>
</evidence>
<accession>A0A448WLZ7</accession>
<evidence type="ECO:0000313" key="1">
    <source>
        <dbReference type="EMBL" id="VEL15144.1"/>
    </source>
</evidence>
<organism evidence="1 2">
    <name type="scientific">Protopolystoma xenopodis</name>
    <dbReference type="NCBI Taxonomy" id="117903"/>
    <lineage>
        <taxon>Eukaryota</taxon>
        <taxon>Metazoa</taxon>
        <taxon>Spiralia</taxon>
        <taxon>Lophotrochozoa</taxon>
        <taxon>Platyhelminthes</taxon>
        <taxon>Monogenea</taxon>
        <taxon>Polyopisthocotylea</taxon>
        <taxon>Polystomatidea</taxon>
        <taxon>Polystomatidae</taxon>
        <taxon>Protopolystoma</taxon>
    </lineage>
</organism>
<proteinExistence type="predicted"/>
<reference evidence="1" key="1">
    <citation type="submission" date="2018-11" db="EMBL/GenBank/DDBJ databases">
        <authorList>
            <consortium name="Pathogen Informatics"/>
        </authorList>
    </citation>
    <scope>NUCLEOTIDE SEQUENCE</scope>
</reference>
<dbReference type="OrthoDB" id="5334309at2759"/>
<dbReference type="AlphaFoldDB" id="A0A448WLZ7"/>
<sequence length="86" mass="9029">MVESSASSVQPSSADHVDADLIRSIESSQVNLEAAGKTLYGVPVPVKVASRAHLIHCHGLAVKRAYVNRTNQFTVDASSAGALIDL</sequence>
<keyword evidence="2" id="KW-1185">Reference proteome</keyword>
<protein>
    <submittedName>
        <fullName evidence="1">Uncharacterized protein</fullName>
    </submittedName>
</protein>
<comment type="caution">
    <text evidence="1">The sequence shown here is derived from an EMBL/GenBank/DDBJ whole genome shotgun (WGS) entry which is preliminary data.</text>
</comment>
<dbReference type="Proteomes" id="UP000784294">
    <property type="component" value="Unassembled WGS sequence"/>
</dbReference>
<name>A0A448WLZ7_9PLAT</name>